<dbReference type="AlphaFoldDB" id="A0A163XLD5"/>
<organism evidence="2 3">
    <name type="scientific">Myroides marinus</name>
    <dbReference type="NCBI Taxonomy" id="703342"/>
    <lineage>
        <taxon>Bacteria</taxon>
        <taxon>Pseudomonadati</taxon>
        <taxon>Bacteroidota</taxon>
        <taxon>Flavobacteriia</taxon>
        <taxon>Flavobacteriales</taxon>
        <taxon>Flavobacteriaceae</taxon>
        <taxon>Myroides</taxon>
    </lineage>
</organism>
<dbReference type="Pfam" id="PF01966">
    <property type="entry name" value="HD"/>
    <property type="match status" value="1"/>
</dbReference>
<dbReference type="Proteomes" id="UP000076630">
    <property type="component" value="Unassembled WGS sequence"/>
</dbReference>
<evidence type="ECO:0000313" key="3">
    <source>
        <dbReference type="Proteomes" id="UP000076630"/>
    </source>
</evidence>
<comment type="caution">
    <text evidence="2">The sequence shown here is derived from an EMBL/GenBank/DDBJ whole genome shotgun (WGS) entry which is preliminary data.</text>
</comment>
<dbReference type="GO" id="GO:0008832">
    <property type="term" value="F:dGTPase activity"/>
    <property type="evidence" value="ECO:0007669"/>
    <property type="project" value="TreeGrafter"/>
</dbReference>
<protein>
    <submittedName>
        <fullName evidence="2">Phosphohydrolase</fullName>
    </submittedName>
</protein>
<dbReference type="Gene3D" id="1.10.3210.10">
    <property type="entry name" value="Hypothetical protein af1432"/>
    <property type="match status" value="1"/>
</dbReference>
<feature type="domain" description="HD" evidence="1">
    <location>
        <begin position="57"/>
        <end position="169"/>
    </location>
</feature>
<dbReference type="SUPFAM" id="SSF109604">
    <property type="entry name" value="HD-domain/PDEase-like"/>
    <property type="match status" value="1"/>
</dbReference>
<dbReference type="InterPro" id="IPR045509">
    <property type="entry name" value="HD_assoc_2"/>
</dbReference>
<dbReference type="Pfam" id="PF19276">
    <property type="entry name" value="HD_assoc_2"/>
    <property type="match status" value="1"/>
</dbReference>
<dbReference type="OrthoDB" id="9803619at2"/>
<evidence type="ECO:0000313" key="2">
    <source>
        <dbReference type="EMBL" id="KZE78071.1"/>
    </source>
</evidence>
<name>A0A163XLD5_9FLAO</name>
<dbReference type="PANTHER" id="PTHR11373">
    <property type="entry name" value="DEOXYNUCLEOSIDE TRIPHOSPHATE TRIPHOSPHOHYDROLASE"/>
    <property type="match status" value="1"/>
</dbReference>
<reference evidence="2 3" key="1">
    <citation type="submission" date="2016-01" db="EMBL/GenBank/DDBJ databases">
        <title>Whole genome sequencing of Myroides marinus L41.</title>
        <authorList>
            <person name="Hong K.W."/>
        </authorList>
    </citation>
    <scope>NUCLEOTIDE SEQUENCE [LARGE SCALE GENOMIC DNA]</scope>
    <source>
        <strain evidence="2 3">L41</strain>
    </source>
</reference>
<dbReference type="PROSITE" id="PS51831">
    <property type="entry name" value="HD"/>
    <property type="match status" value="1"/>
</dbReference>
<dbReference type="GO" id="GO:0006203">
    <property type="term" value="P:dGTP catabolic process"/>
    <property type="evidence" value="ECO:0007669"/>
    <property type="project" value="TreeGrafter"/>
</dbReference>
<sequence length="412" mass="47956">MAYINKLKILNDPIYGFVTIPNSLVYDLIEHPYFQRLRRISQMGVSYLVYPGAHHTRFHHALGCMHLMQKAVQVLRFKSVSISEEEENALYVAILLHDIGHGPFSHAMEESIVEGVHHEEISILFMNRLNKEFNGKLDLAIKIFKGEYHRKFMLQLISGQLDMDRMDYLKRDSFYSGVAEGNINSERLIQMLNVVNDELVVEKKGIYSVEMFLIARRLMYWQAYLHKTSVCAELILVRVLKRAKELTHKGVELWCSESLQFFLKNQIDEEDFDNIGLEKFALLDDSDILGALKSWQFHSDFILSELSKMIINRELLRIEFVSDKEETKLKLNNMLEKVSKKYSLSAEASKYFVFKGKMENQAYSKDKEPIMILKKDGTTKDVLSVSDELNLKSLTKVITKYFVCYPKNVFES</sequence>
<dbReference type="EMBL" id="LQNU01000066">
    <property type="protein sequence ID" value="KZE78071.1"/>
    <property type="molecule type" value="Genomic_DNA"/>
</dbReference>
<accession>A0A163XLD5</accession>
<dbReference type="CDD" id="cd00077">
    <property type="entry name" value="HDc"/>
    <property type="match status" value="1"/>
</dbReference>
<evidence type="ECO:0000259" key="1">
    <source>
        <dbReference type="PROSITE" id="PS51831"/>
    </source>
</evidence>
<proteinExistence type="predicted"/>
<dbReference type="InterPro" id="IPR006674">
    <property type="entry name" value="HD_domain"/>
</dbReference>
<dbReference type="SMART" id="SM00471">
    <property type="entry name" value="HDc"/>
    <property type="match status" value="1"/>
</dbReference>
<gene>
    <name evidence="2" type="ORF">AV926_13600</name>
</gene>
<dbReference type="InterPro" id="IPR003607">
    <property type="entry name" value="HD/PDEase_dom"/>
</dbReference>
<keyword evidence="3" id="KW-1185">Reference proteome</keyword>
<dbReference type="RefSeq" id="WP_038987668.1">
    <property type="nucleotide sequence ID" value="NZ_JWJO01000056.1"/>
</dbReference>
<dbReference type="PANTHER" id="PTHR11373:SF4">
    <property type="entry name" value="DEOXYNUCLEOSIDE TRIPHOSPHATE TRIPHOSPHOHYDROLASE SAMHD1"/>
    <property type="match status" value="1"/>
</dbReference>
<dbReference type="InterPro" id="IPR050135">
    <property type="entry name" value="dGTPase-like"/>
</dbReference>
<keyword evidence="2" id="KW-0378">Hydrolase</keyword>